<accession>A0A9P5TL85</accession>
<proteinExistence type="predicted"/>
<evidence type="ECO:0000313" key="1">
    <source>
        <dbReference type="EMBL" id="KAF8890025.1"/>
    </source>
</evidence>
<organism evidence="1 2">
    <name type="scientific">Gymnopilus junonius</name>
    <name type="common">Spectacular rustgill mushroom</name>
    <name type="synonym">Gymnopilus spectabilis subsp. junonius</name>
    <dbReference type="NCBI Taxonomy" id="109634"/>
    <lineage>
        <taxon>Eukaryota</taxon>
        <taxon>Fungi</taxon>
        <taxon>Dikarya</taxon>
        <taxon>Basidiomycota</taxon>
        <taxon>Agaricomycotina</taxon>
        <taxon>Agaricomycetes</taxon>
        <taxon>Agaricomycetidae</taxon>
        <taxon>Agaricales</taxon>
        <taxon>Agaricineae</taxon>
        <taxon>Hymenogastraceae</taxon>
        <taxon>Gymnopilus</taxon>
    </lineage>
</organism>
<sequence>MNTSLPDLPFVSHGNAMLGTSCTHSAAKVTPEAHPRTDLDTFLPWTSFADEIHNSVQVAM</sequence>
<reference evidence="1" key="1">
    <citation type="submission" date="2020-11" db="EMBL/GenBank/DDBJ databases">
        <authorList>
            <consortium name="DOE Joint Genome Institute"/>
            <person name="Ahrendt S."/>
            <person name="Riley R."/>
            <person name="Andreopoulos W."/>
            <person name="LaButti K."/>
            <person name="Pangilinan J."/>
            <person name="Ruiz-duenas F.J."/>
            <person name="Barrasa J.M."/>
            <person name="Sanchez-Garcia M."/>
            <person name="Camarero S."/>
            <person name="Miyauchi S."/>
            <person name="Serrano A."/>
            <person name="Linde D."/>
            <person name="Babiker R."/>
            <person name="Drula E."/>
            <person name="Ayuso-Fernandez I."/>
            <person name="Pacheco R."/>
            <person name="Padilla G."/>
            <person name="Ferreira P."/>
            <person name="Barriuso J."/>
            <person name="Kellner H."/>
            <person name="Castanera R."/>
            <person name="Alfaro M."/>
            <person name="Ramirez L."/>
            <person name="Pisabarro A.G."/>
            <person name="Kuo A."/>
            <person name="Tritt A."/>
            <person name="Lipzen A."/>
            <person name="He G."/>
            <person name="Yan M."/>
            <person name="Ng V."/>
            <person name="Cullen D."/>
            <person name="Martin F."/>
            <person name="Rosso M.-N."/>
            <person name="Henrissat B."/>
            <person name="Hibbett D."/>
            <person name="Martinez A.T."/>
            <person name="Grigoriev I.V."/>
        </authorList>
    </citation>
    <scope>NUCLEOTIDE SEQUENCE</scope>
    <source>
        <strain evidence="1">AH 44721</strain>
    </source>
</reference>
<dbReference type="Proteomes" id="UP000724874">
    <property type="component" value="Unassembled WGS sequence"/>
</dbReference>
<name>A0A9P5TL85_GYMJU</name>
<comment type="caution">
    <text evidence="1">The sequence shown here is derived from an EMBL/GenBank/DDBJ whole genome shotgun (WGS) entry which is preliminary data.</text>
</comment>
<evidence type="ECO:0000313" key="2">
    <source>
        <dbReference type="Proteomes" id="UP000724874"/>
    </source>
</evidence>
<gene>
    <name evidence="1" type="ORF">CPB84DRAFT_1785218</name>
</gene>
<dbReference type="AlphaFoldDB" id="A0A9P5TL85"/>
<protein>
    <submittedName>
        <fullName evidence="1">Uncharacterized protein</fullName>
    </submittedName>
</protein>
<dbReference type="EMBL" id="JADNYJ010000077">
    <property type="protein sequence ID" value="KAF8890025.1"/>
    <property type="molecule type" value="Genomic_DNA"/>
</dbReference>
<keyword evidence="2" id="KW-1185">Reference proteome</keyword>